<comment type="caution">
    <text evidence="3">The sequence shown here is derived from an EMBL/GenBank/DDBJ whole genome shotgun (WGS) entry which is preliminary data.</text>
</comment>
<reference evidence="3" key="1">
    <citation type="submission" date="2022-08" db="EMBL/GenBank/DDBJ databases">
        <title>Novel sulphate-reducing endosymbionts in the free-living metamonad Anaeramoeba.</title>
        <authorList>
            <person name="Jerlstrom-Hultqvist J."/>
            <person name="Cepicka I."/>
            <person name="Gallot-Lavallee L."/>
            <person name="Salas-Leiva D."/>
            <person name="Curtis B.A."/>
            <person name="Zahonova K."/>
            <person name="Pipaliya S."/>
            <person name="Dacks J."/>
            <person name="Roger A.J."/>
        </authorList>
    </citation>
    <scope>NUCLEOTIDE SEQUENCE</scope>
    <source>
        <strain evidence="3">Busselton2</strain>
    </source>
</reference>
<organism evidence="3 4">
    <name type="scientific">Anaeramoeba flamelloides</name>
    <dbReference type="NCBI Taxonomy" id="1746091"/>
    <lineage>
        <taxon>Eukaryota</taxon>
        <taxon>Metamonada</taxon>
        <taxon>Anaeramoebidae</taxon>
        <taxon>Anaeramoeba</taxon>
    </lineage>
</organism>
<feature type="transmembrane region" description="Helical" evidence="1">
    <location>
        <begin position="251"/>
        <end position="269"/>
    </location>
</feature>
<feature type="transmembrane region" description="Helical" evidence="1">
    <location>
        <begin position="149"/>
        <end position="168"/>
    </location>
</feature>
<keyword evidence="3" id="KW-0675">Receptor</keyword>
<keyword evidence="1 3" id="KW-0812">Transmembrane</keyword>
<dbReference type="EMBL" id="JANTQA010000010">
    <property type="protein sequence ID" value="KAJ3451374.1"/>
    <property type="molecule type" value="Genomic_DNA"/>
</dbReference>
<keyword evidence="2" id="KW-0732">Signal</keyword>
<dbReference type="GO" id="GO:0005794">
    <property type="term" value="C:Golgi apparatus"/>
    <property type="evidence" value="ECO:0007669"/>
    <property type="project" value="TreeGrafter"/>
</dbReference>
<dbReference type="InterPro" id="IPR009637">
    <property type="entry name" value="GPR107/GPR108-like"/>
</dbReference>
<dbReference type="GO" id="GO:0016020">
    <property type="term" value="C:membrane"/>
    <property type="evidence" value="ECO:0007669"/>
    <property type="project" value="InterPro"/>
</dbReference>
<evidence type="ECO:0000313" key="4">
    <source>
        <dbReference type="Proteomes" id="UP001146793"/>
    </source>
</evidence>
<keyword evidence="1" id="KW-0472">Membrane</keyword>
<feature type="signal peptide" evidence="2">
    <location>
        <begin position="1"/>
        <end position="19"/>
    </location>
</feature>
<proteinExistence type="predicted"/>
<sequence length="426" mass="50596">MACVSHFILIVLFFLFSHATIEHYQIKTGITLTTFDMFGFSKDGIMNLTIKYEPKNSKSLSINFCTPEEVNKEQTTFVDKACNEHKWPCEWYKELEKGEYEINKVFKEEEFYYLILLHCETETIEYDIDSVLKNPSSYLSSSHFLIPKFTLLTLGFYITVLCLWIVNWVRYCSTIKLHKFLTAILISKILHLVVIYFYWAALSQNGKVPTYLLVLYFVIEFFTFYFLLAGVMYVSYGWSVILFQLTIKQNVYINVISIVLSVLIVIFNVQESLRIYNLSNFFLSINFVLFLYIYTRETMKRLNFTIRTIPADDNVMLLKKILLMKFQRSVMSFIGFSVLWFCIGGFVLGDRKYQYEYLIFKAIVFLFFCSLLYIFRLRKEYEKIDQEFESEDEEEMFEMDTIIIENPVENDIQIAFQTKQLDDITD</sequence>
<feature type="transmembrane region" description="Helical" evidence="1">
    <location>
        <begin position="180"/>
        <end position="199"/>
    </location>
</feature>
<feature type="transmembrane region" description="Helical" evidence="1">
    <location>
        <begin position="355"/>
        <end position="375"/>
    </location>
</feature>
<protein>
    <submittedName>
        <fullName evidence="3">Lung seven transmembrane receptor</fullName>
    </submittedName>
</protein>
<dbReference type="Proteomes" id="UP001146793">
    <property type="component" value="Unassembled WGS sequence"/>
</dbReference>
<dbReference type="PANTHER" id="PTHR21229">
    <property type="entry name" value="LUNG SEVEN TRANSMEMBRANE RECEPTOR"/>
    <property type="match status" value="1"/>
</dbReference>
<dbReference type="AlphaFoldDB" id="A0AAV8AGN6"/>
<gene>
    <name evidence="3" type="ORF">M0812_05044</name>
</gene>
<name>A0AAV8AGN6_9EUKA</name>
<feature type="chain" id="PRO_5043742667" evidence="2">
    <location>
        <begin position="20"/>
        <end position="426"/>
    </location>
</feature>
<accession>A0AAV8AGN6</accession>
<feature type="transmembrane region" description="Helical" evidence="1">
    <location>
        <begin position="329"/>
        <end position="349"/>
    </location>
</feature>
<feature type="transmembrane region" description="Helical" evidence="1">
    <location>
        <begin position="275"/>
        <end position="294"/>
    </location>
</feature>
<evidence type="ECO:0000256" key="2">
    <source>
        <dbReference type="SAM" id="SignalP"/>
    </source>
</evidence>
<evidence type="ECO:0000256" key="1">
    <source>
        <dbReference type="SAM" id="Phobius"/>
    </source>
</evidence>
<keyword evidence="1" id="KW-1133">Transmembrane helix</keyword>
<feature type="transmembrane region" description="Helical" evidence="1">
    <location>
        <begin position="211"/>
        <end position="239"/>
    </location>
</feature>
<evidence type="ECO:0000313" key="3">
    <source>
        <dbReference type="EMBL" id="KAJ3451374.1"/>
    </source>
</evidence>